<keyword evidence="1" id="KW-0812">Transmembrane</keyword>
<dbReference type="InterPro" id="IPR008780">
    <property type="entry name" value="Plasmodium_Vir"/>
</dbReference>
<dbReference type="VEuPathDB" id="PlasmoDB:PVW1_120015000"/>
<dbReference type="EMBL" id="FLYI01000480">
    <property type="protein sequence ID" value="SCA82065.1"/>
    <property type="molecule type" value="Genomic_DNA"/>
</dbReference>
<protein>
    <submittedName>
        <fullName evidence="2">VIR protein</fullName>
    </submittedName>
</protein>
<dbReference type="VEuPathDB" id="PlasmoDB:PVP01_0007180"/>
<dbReference type="VEuPathDB" id="PlasmoDB:PVX_042690"/>
<dbReference type="VEuPathDB" id="PlasmoDB:PVPAM_040011800"/>
<organism evidence="2 3">
    <name type="scientific">Plasmodium vivax</name>
    <name type="common">malaria parasite P. vivax</name>
    <dbReference type="NCBI Taxonomy" id="5855"/>
    <lineage>
        <taxon>Eukaryota</taxon>
        <taxon>Sar</taxon>
        <taxon>Alveolata</taxon>
        <taxon>Apicomplexa</taxon>
        <taxon>Aconoidasida</taxon>
        <taxon>Haemosporida</taxon>
        <taxon>Plasmodiidae</taxon>
        <taxon>Plasmodium</taxon>
        <taxon>Plasmodium (Plasmodium)</taxon>
    </lineage>
</organism>
<evidence type="ECO:0000256" key="1">
    <source>
        <dbReference type="SAM" id="Phobius"/>
    </source>
</evidence>
<name>A0A1G4E9G2_PLAVI</name>
<gene>
    <name evidence="2" type="ORF">PVC01_000109200</name>
</gene>
<dbReference type="Pfam" id="PF05795">
    <property type="entry name" value="Plasmodium_Vir"/>
    <property type="match status" value="1"/>
</dbReference>
<evidence type="ECO:0000313" key="3">
    <source>
        <dbReference type="Proteomes" id="UP000305196"/>
    </source>
</evidence>
<dbReference type="Proteomes" id="UP000305196">
    <property type="component" value="Unassembled WGS sequence"/>
</dbReference>
<feature type="transmembrane region" description="Helical" evidence="1">
    <location>
        <begin position="245"/>
        <end position="267"/>
    </location>
</feature>
<keyword evidence="1" id="KW-1133">Transmembrane helix</keyword>
<accession>A0A1G4E9G2</accession>
<sequence>MCSTRGPDKESYDFFVNIEDYIKKAKNAEITTALSKAEKECNSFMKNSETYFKDKIIANRICNEFVKLYLSLTDLRDYKNDNINYIKSSEFLNYWVNFKLRKNMKNEDDYVYIAYNDLESQISGRDDFSTLLDFICDINKDDLHKMNILYNLYDKYIELKTIVEEESNLNEQSLLNHSTACCPYYIEASYICTPGSNNNNSTKFCKELETFKSKYGELYRTVVEKKGSEYSDYFIKLSDCPNNKIISTAVTGSIIGLIPLLGVLYKFTPMGQMFRSKIGILNKDISNNVEDMTNMSLMQQENESVKFNQGTYNIKYQSL</sequence>
<reference evidence="2 3" key="1">
    <citation type="submission" date="2016-07" db="EMBL/GenBank/DDBJ databases">
        <authorList>
            <consortium name="Pathogen Informatics"/>
        </authorList>
    </citation>
    <scope>NUCLEOTIDE SEQUENCE [LARGE SCALE GENOMIC DNA]</scope>
</reference>
<proteinExistence type="predicted"/>
<evidence type="ECO:0000313" key="2">
    <source>
        <dbReference type="EMBL" id="SCA82065.1"/>
    </source>
</evidence>
<dbReference type="AlphaFoldDB" id="A0A1G4E9G2"/>
<keyword evidence="1" id="KW-0472">Membrane</keyword>